<gene>
    <name evidence="2" type="ORF">ONZ51_g3495</name>
</gene>
<evidence type="ECO:0000313" key="3">
    <source>
        <dbReference type="Proteomes" id="UP001215151"/>
    </source>
</evidence>
<feature type="compositionally biased region" description="Polar residues" evidence="1">
    <location>
        <begin position="348"/>
        <end position="359"/>
    </location>
</feature>
<accession>A0AAD7TY66</accession>
<keyword evidence="3" id="KW-1185">Reference proteome</keyword>
<dbReference type="AlphaFoldDB" id="A0AAD7TY66"/>
<proteinExistence type="predicted"/>
<dbReference type="EMBL" id="JAPEVG010000061">
    <property type="protein sequence ID" value="KAJ8488567.1"/>
    <property type="molecule type" value="Genomic_DNA"/>
</dbReference>
<organism evidence="2 3">
    <name type="scientific">Trametes cubensis</name>
    <dbReference type="NCBI Taxonomy" id="1111947"/>
    <lineage>
        <taxon>Eukaryota</taxon>
        <taxon>Fungi</taxon>
        <taxon>Dikarya</taxon>
        <taxon>Basidiomycota</taxon>
        <taxon>Agaricomycotina</taxon>
        <taxon>Agaricomycetes</taxon>
        <taxon>Polyporales</taxon>
        <taxon>Polyporaceae</taxon>
        <taxon>Trametes</taxon>
    </lineage>
</organism>
<feature type="compositionally biased region" description="Basic and acidic residues" evidence="1">
    <location>
        <begin position="108"/>
        <end position="122"/>
    </location>
</feature>
<evidence type="ECO:0000256" key="1">
    <source>
        <dbReference type="SAM" id="MobiDB-lite"/>
    </source>
</evidence>
<feature type="compositionally biased region" description="Low complexity" evidence="1">
    <location>
        <begin position="225"/>
        <end position="240"/>
    </location>
</feature>
<feature type="region of interest" description="Disordered" evidence="1">
    <location>
        <begin position="390"/>
        <end position="427"/>
    </location>
</feature>
<sequence length="589" mass="64265">MDVPQLDSNGPLHTLEKLTLFSGDHNGAFAADAKHEPPPDAITFLLDLKVDGHSGGNDHVGGTTPPEGTEAVAPLVVDVDEAERAMDGRTDPADTPTVDVGFPPGIAPEDHEPQEPESEHAVSDPPPLVNPSTESCAVPALEPQPSHSESVDEIFSIDPTVFDEYVYPFELDDLEPLDTFIPDALFPESLIVHDPGNLTKHLQDAQPRDPRAGVPVRYVRIYPKPSAQSSASADPSASPAETKCASPRASHPVARLYLRRRFRLGCGNHSEVYRAPLVLRLDEGSQALRRVSVAAKIACQECGAHEMLRREAKMYNEFPRAFQEDTVDIRQAVAPKPPTVPPEKAEETQGTSESTANSQYSECTAGTIASDTQVPEPTTSVSGEVATLPNAQSQVGSATECAAGNVRDQVGGSNTSGEDDKATAPPEPIELERVELPAIVPKFFGYYAPVNEDGTPFLEEHLSCGLSAWCHVPWPSHILLVEECGEPIRADPSVMSLHEREKCHELFKRLHAGGFVQKSPFERNILVQPGPLSAPRAERTMDRPSYRIIDFGRGEALALLDPDQDYPECFKDWVRRENDEVVYELELHH</sequence>
<comment type="caution">
    <text evidence="2">The sequence shown here is derived from an EMBL/GenBank/DDBJ whole genome shotgun (WGS) entry which is preliminary data.</text>
</comment>
<reference evidence="2" key="1">
    <citation type="submission" date="2022-11" db="EMBL/GenBank/DDBJ databases">
        <title>Genome Sequence of Cubamyces cubensis.</title>
        <authorList>
            <person name="Buettner E."/>
        </authorList>
    </citation>
    <scope>NUCLEOTIDE SEQUENCE</scope>
    <source>
        <strain evidence="2">MPL-01</strain>
    </source>
</reference>
<name>A0AAD7TY66_9APHY</name>
<feature type="region of interest" description="Disordered" evidence="1">
    <location>
        <begin position="87"/>
        <end position="151"/>
    </location>
</feature>
<protein>
    <submittedName>
        <fullName evidence="2">Uncharacterized protein</fullName>
    </submittedName>
</protein>
<evidence type="ECO:0000313" key="2">
    <source>
        <dbReference type="EMBL" id="KAJ8488567.1"/>
    </source>
</evidence>
<dbReference type="Proteomes" id="UP001215151">
    <property type="component" value="Unassembled WGS sequence"/>
</dbReference>
<feature type="region of interest" description="Disordered" evidence="1">
    <location>
        <begin position="225"/>
        <end position="246"/>
    </location>
</feature>
<feature type="region of interest" description="Disordered" evidence="1">
    <location>
        <begin position="334"/>
        <end position="359"/>
    </location>
</feature>